<dbReference type="Proteomes" id="UP000241764">
    <property type="component" value="Unassembled WGS sequence"/>
</dbReference>
<organism evidence="2 3">
    <name type="scientific">Phyllobacterium sophorae</name>
    <dbReference type="NCBI Taxonomy" id="1520277"/>
    <lineage>
        <taxon>Bacteria</taxon>
        <taxon>Pseudomonadati</taxon>
        <taxon>Pseudomonadota</taxon>
        <taxon>Alphaproteobacteria</taxon>
        <taxon>Hyphomicrobiales</taxon>
        <taxon>Phyllobacteriaceae</taxon>
        <taxon>Phyllobacterium</taxon>
    </lineage>
</organism>
<sequence>MLLAALSAEIETCRICREAPRYGSPLPVEPNPVCVVSSTARIVICGQAPGIRVHNTGLPFNDPSGDRLRAWLGVGRDAFYDPNKFAIVPMGFCFPGYDAHGGDLPPRRECRETWHDRVFQSMPQLELILTIGQYAQAYHLGRRRKRSMTDTVLNWREYFEVDTGPSILPLPHPSWRNNVWLKKNPWFAQNVLPVVQEKVRILISQTSG</sequence>
<accession>A0A2P7BJ34</accession>
<dbReference type="OrthoDB" id="9789139at2"/>
<feature type="domain" description="Uracil-DNA glycosylase-like" evidence="1">
    <location>
        <begin position="33"/>
        <end position="196"/>
    </location>
</feature>
<proteinExistence type="predicted"/>
<dbReference type="SMART" id="SM00987">
    <property type="entry name" value="UreE_C"/>
    <property type="match status" value="1"/>
</dbReference>
<dbReference type="Pfam" id="PF03167">
    <property type="entry name" value="UDG"/>
    <property type="match status" value="1"/>
</dbReference>
<dbReference type="AlphaFoldDB" id="A0A2P7BJ34"/>
<dbReference type="PANTHER" id="PTHR42160:SF1">
    <property type="entry name" value="URACIL-DNA GLYCOSYLASE SUPERFAMILY PROTEIN"/>
    <property type="match status" value="1"/>
</dbReference>
<name>A0A2P7BJ34_9HYPH</name>
<dbReference type="EMBL" id="PGGM01000002">
    <property type="protein sequence ID" value="PSH66466.1"/>
    <property type="molecule type" value="Genomic_DNA"/>
</dbReference>
<reference evidence="3" key="1">
    <citation type="submission" date="2017-11" db="EMBL/GenBank/DDBJ databases">
        <authorList>
            <person name="Kuznetsova I."/>
            <person name="Sazanova A."/>
            <person name="Chirak E."/>
            <person name="Safronova V."/>
            <person name="Willems A."/>
        </authorList>
    </citation>
    <scope>NUCLEOTIDE SEQUENCE [LARGE SCALE GENOMIC DNA]</scope>
    <source>
        <strain evidence="3">CCBAU 03422</strain>
    </source>
</reference>
<gene>
    <name evidence="2" type="ORF">CU103_05425</name>
</gene>
<dbReference type="CDD" id="cd10033">
    <property type="entry name" value="UDG_like"/>
    <property type="match status" value="1"/>
</dbReference>
<dbReference type="SUPFAM" id="SSF52141">
    <property type="entry name" value="Uracil-DNA glycosylase-like"/>
    <property type="match status" value="1"/>
</dbReference>
<dbReference type="Gene3D" id="3.40.470.10">
    <property type="entry name" value="Uracil-DNA glycosylase-like domain"/>
    <property type="match status" value="1"/>
</dbReference>
<evidence type="ECO:0000259" key="1">
    <source>
        <dbReference type="SMART" id="SM00986"/>
    </source>
</evidence>
<evidence type="ECO:0000313" key="2">
    <source>
        <dbReference type="EMBL" id="PSH66466.1"/>
    </source>
</evidence>
<comment type="caution">
    <text evidence="2">The sequence shown here is derived from an EMBL/GenBank/DDBJ whole genome shotgun (WGS) entry which is preliminary data.</text>
</comment>
<dbReference type="PANTHER" id="PTHR42160">
    <property type="entry name" value="URACIL-DNA GLYCOSYLASE SUPERFAMILY PROTEIN"/>
    <property type="match status" value="1"/>
</dbReference>
<keyword evidence="3" id="KW-1185">Reference proteome</keyword>
<dbReference type="InterPro" id="IPR047124">
    <property type="entry name" value="HI_0220.2"/>
</dbReference>
<protein>
    <submittedName>
        <fullName evidence="2">Uracil-DNA glycosylase</fullName>
    </submittedName>
</protein>
<dbReference type="InterPro" id="IPR036895">
    <property type="entry name" value="Uracil-DNA_glycosylase-like_sf"/>
</dbReference>
<dbReference type="SMART" id="SM00986">
    <property type="entry name" value="UDG"/>
    <property type="match status" value="1"/>
</dbReference>
<evidence type="ECO:0000313" key="3">
    <source>
        <dbReference type="Proteomes" id="UP000241764"/>
    </source>
</evidence>
<dbReference type="InterPro" id="IPR005122">
    <property type="entry name" value="Uracil-DNA_glycosylase-like"/>
</dbReference>